<dbReference type="Pfam" id="PF12836">
    <property type="entry name" value="HHH_3"/>
    <property type="match status" value="1"/>
</dbReference>
<dbReference type="NCBIfam" id="TIGR00426">
    <property type="entry name" value="competence protein ComEA helix-hairpin-helix repeat region"/>
    <property type="match status" value="1"/>
</dbReference>
<evidence type="ECO:0000259" key="2">
    <source>
        <dbReference type="SMART" id="SM00278"/>
    </source>
</evidence>
<sequence length="242" mass="26580">MDAGVETYYLAYFIVVKEGEGLDKWQMIDKRWLVGGGILIVTTILFVWFRNQTAASNDVFLESSAIERIDSTSETTSGAVNQQEMRSESLVAYVDIKGAVTSPGIYQITPNMRVSEVISLAGGFTENADSHQVNLAQRVTDQMVVYVPEQGEETPALVQAESLNELTTNQVGDEPSNQAKVNINTATLEDLQRLNGVGLVKAQAMLDYRETNGAFQSIEELKNVKGVGEKTFDSLKESITID</sequence>
<keyword evidence="1" id="KW-0812">Transmembrane</keyword>
<dbReference type="Pfam" id="PF10531">
    <property type="entry name" value="SLBB"/>
    <property type="match status" value="1"/>
</dbReference>
<dbReference type="EMBL" id="CP038865">
    <property type="protein sequence ID" value="QCA29326.1"/>
    <property type="molecule type" value="Genomic_DNA"/>
</dbReference>
<dbReference type="GO" id="GO:0003677">
    <property type="term" value="F:DNA binding"/>
    <property type="evidence" value="ECO:0007669"/>
    <property type="project" value="InterPro"/>
</dbReference>
<evidence type="ECO:0000313" key="4">
    <source>
        <dbReference type="EMBL" id="TFZ41979.1"/>
    </source>
</evidence>
<dbReference type="InterPro" id="IPR003583">
    <property type="entry name" value="Hlx-hairpin-Hlx_DNA-bd_motif"/>
</dbReference>
<dbReference type="InterPro" id="IPR010994">
    <property type="entry name" value="RuvA_2-like"/>
</dbReference>
<evidence type="ECO:0000256" key="1">
    <source>
        <dbReference type="SAM" id="Phobius"/>
    </source>
</evidence>
<keyword evidence="5" id="KW-1185">Reference proteome</keyword>
<dbReference type="EMBL" id="SRHU01000015">
    <property type="protein sequence ID" value="TFZ41979.1"/>
    <property type="molecule type" value="Genomic_DNA"/>
</dbReference>
<organism evidence="3 5">
    <name type="scientific">Vagococcus xieshaowenii</name>
    <dbReference type="NCBI Taxonomy" id="2562451"/>
    <lineage>
        <taxon>Bacteria</taxon>
        <taxon>Bacillati</taxon>
        <taxon>Bacillota</taxon>
        <taxon>Bacilli</taxon>
        <taxon>Lactobacillales</taxon>
        <taxon>Enterococcaceae</taxon>
        <taxon>Vagococcus</taxon>
    </lineage>
</organism>
<keyword evidence="1" id="KW-1133">Transmembrane helix</keyword>
<dbReference type="SMART" id="SM00278">
    <property type="entry name" value="HhH1"/>
    <property type="match status" value="2"/>
</dbReference>
<dbReference type="Gene3D" id="3.10.560.10">
    <property type="entry name" value="Outer membrane lipoprotein wza domain like"/>
    <property type="match status" value="1"/>
</dbReference>
<dbReference type="GO" id="GO:0006281">
    <property type="term" value="P:DNA repair"/>
    <property type="evidence" value="ECO:0007669"/>
    <property type="project" value="InterPro"/>
</dbReference>
<accession>A0A7Z1YAS2</accession>
<evidence type="ECO:0000313" key="5">
    <source>
        <dbReference type="Proteomes" id="UP000296883"/>
    </source>
</evidence>
<dbReference type="PANTHER" id="PTHR21180">
    <property type="entry name" value="ENDONUCLEASE/EXONUCLEASE/PHOSPHATASE FAMILY DOMAIN-CONTAINING PROTEIN 1"/>
    <property type="match status" value="1"/>
</dbReference>
<feature type="domain" description="Helix-hairpin-helix DNA-binding motif class 1" evidence="2">
    <location>
        <begin position="189"/>
        <end position="208"/>
    </location>
</feature>
<evidence type="ECO:0000313" key="6">
    <source>
        <dbReference type="Proteomes" id="UP000297725"/>
    </source>
</evidence>
<dbReference type="GO" id="GO:0015627">
    <property type="term" value="C:type II protein secretion system complex"/>
    <property type="evidence" value="ECO:0007669"/>
    <property type="project" value="TreeGrafter"/>
</dbReference>
<evidence type="ECO:0000313" key="3">
    <source>
        <dbReference type="EMBL" id="QCA29326.1"/>
    </source>
</evidence>
<dbReference type="Proteomes" id="UP000297725">
    <property type="component" value="Unassembled WGS sequence"/>
</dbReference>
<feature type="transmembrane region" description="Helical" evidence="1">
    <location>
        <begin position="32"/>
        <end position="49"/>
    </location>
</feature>
<dbReference type="GO" id="GO:0015628">
    <property type="term" value="P:protein secretion by the type II secretion system"/>
    <property type="evidence" value="ECO:0007669"/>
    <property type="project" value="TreeGrafter"/>
</dbReference>
<dbReference type="PANTHER" id="PTHR21180:SF32">
    <property type="entry name" value="ENDONUCLEASE_EXONUCLEASE_PHOSPHATASE FAMILY DOMAIN-CONTAINING PROTEIN 1"/>
    <property type="match status" value="1"/>
</dbReference>
<feature type="domain" description="Helix-hairpin-helix DNA-binding motif class 1" evidence="2">
    <location>
        <begin position="219"/>
        <end position="238"/>
    </location>
</feature>
<dbReference type="KEGG" id="vac:E4Z98_08350"/>
<dbReference type="InterPro" id="IPR019554">
    <property type="entry name" value="Soluble_ligand-bd"/>
</dbReference>
<dbReference type="Proteomes" id="UP000296883">
    <property type="component" value="Chromosome"/>
</dbReference>
<dbReference type="SUPFAM" id="SSF47781">
    <property type="entry name" value="RuvA domain 2-like"/>
    <property type="match status" value="1"/>
</dbReference>
<dbReference type="OrthoDB" id="9790239at2"/>
<proteinExistence type="predicted"/>
<dbReference type="AlphaFoldDB" id="A0A4Z0DAP5"/>
<reference evidence="3 5" key="2">
    <citation type="journal article" date="2020" name="Int. J. Syst. Evol. Microbiol.">
        <title>Vagococcus xieshaowenii sp. nov., isolated from snow finch (Montifringilla taczanowskii) cloacal content.</title>
        <authorList>
            <person name="Ge Y."/>
            <person name="Yang J."/>
            <person name="Lai X.H."/>
            <person name="Zhang G."/>
            <person name="Jin D."/>
            <person name="Lu S."/>
            <person name="Wang B."/>
            <person name="Huang Y."/>
            <person name="Huang Y."/>
            <person name="Ren Z."/>
            <person name="Zhang X."/>
            <person name="Xu J."/>
        </authorList>
    </citation>
    <scope>NUCLEOTIDE SEQUENCE [LARGE SCALE GENOMIC DNA]</scope>
    <source>
        <strain evidence="3">Personal::cf-49</strain>
        <strain evidence="5">personal::cf-49</strain>
    </source>
</reference>
<keyword evidence="1" id="KW-0472">Membrane</keyword>
<reference evidence="4 6" key="1">
    <citation type="submission" date="2019-03" db="EMBL/GenBank/DDBJ databases">
        <title>Vagococcus sp. was isolated fron gut of Carduelis flavirostris.</title>
        <authorList>
            <person name="Ge Y."/>
        </authorList>
    </citation>
    <scope>NUCLEOTIDE SEQUENCE [LARGE SCALE GENOMIC DNA]</scope>
    <source>
        <strain evidence="4 6">CF-210</strain>
    </source>
</reference>
<accession>A0A4Z0DAP5</accession>
<gene>
    <name evidence="4" type="ORF">E4031_04155</name>
    <name evidence="3" type="ORF">E4Z98_08350</name>
</gene>
<protein>
    <recommendedName>
        <fullName evidence="2">Helix-hairpin-helix DNA-binding motif class 1 domain-containing protein</fullName>
    </recommendedName>
</protein>
<dbReference type="InterPro" id="IPR004509">
    <property type="entry name" value="Competence_ComEA_HhH"/>
</dbReference>
<dbReference type="InterPro" id="IPR051675">
    <property type="entry name" value="Endo/Exo/Phosphatase_dom_1"/>
</dbReference>
<name>A0A4Z0DAP5_9ENTE</name>
<dbReference type="Gene3D" id="1.10.150.310">
    <property type="entry name" value="Tex RuvX-like domain-like"/>
    <property type="match status" value="1"/>
</dbReference>